<dbReference type="PANTHER" id="PTHR32009">
    <property type="entry name" value="TMV RESISTANCE PROTEIN N-LIKE"/>
    <property type="match status" value="1"/>
</dbReference>
<comment type="similarity">
    <text evidence="6">Belongs to the disease resistance TIR-NB-LRR family.</text>
</comment>
<gene>
    <name evidence="8" type="primary">N_106</name>
    <name evidence="8" type="ORF">CK203_054325</name>
</gene>
<evidence type="ECO:0000256" key="4">
    <source>
        <dbReference type="ARBA" id="ARBA00023027"/>
    </source>
</evidence>
<dbReference type="EMBL" id="QGNW01000305">
    <property type="protein sequence ID" value="RVW77907.1"/>
    <property type="molecule type" value="Genomic_DNA"/>
</dbReference>
<evidence type="ECO:0000313" key="9">
    <source>
        <dbReference type="Proteomes" id="UP000288805"/>
    </source>
</evidence>
<dbReference type="SUPFAM" id="SSF52200">
    <property type="entry name" value="Toll/Interleukin receptor TIR domain"/>
    <property type="match status" value="1"/>
</dbReference>
<protein>
    <submittedName>
        <fullName evidence="8">TMV resistance protein N</fullName>
    </submittedName>
</protein>
<dbReference type="Gene3D" id="3.40.50.10140">
    <property type="entry name" value="Toll/interleukin-1 receptor homology (TIR) domain"/>
    <property type="match status" value="1"/>
</dbReference>
<evidence type="ECO:0000256" key="5">
    <source>
        <dbReference type="ARBA" id="ARBA00023242"/>
    </source>
</evidence>
<dbReference type="FunFam" id="3.40.50.10140:FF:000007">
    <property type="entry name" value="Disease resistance protein (TIR-NBS-LRR class)"/>
    <property type="match status" value="1"/>
</dbReference>
<name>A0A438H0S0_VITVI</name>
<accession>A0A438H0S0</accession>
<evidence type="ECO:0000256" key="1">
    <source>
        <dbReference type="ARBA" id="ARBA00004123"/>
    </source>
</evidence>
<dbReference type="InterPro" id="IPR000157">
    <property type="entry name" value="TIR_dom"/>
</dbReference>
<dbReference type="GO" id="GO:0050832">
    <property type="term" value="P:defense response to fungus"/>
    <property type="evidence" value="ECO:0007669"/>
    <property type="project" value="UniProtKB-ARBA"/>
</dbReference>
<keyword evidence="3" id="KW-0963">Cytoplasm</keyword>
<dbReference type="GO" id="GO:0005737">
    <property type="term" value="C:cytoplasm"/>
    <property type="evidence" value="ECO:0007669"/>
    <property type="project" value="UniProtKB-SubCell"/>
</dbReference>
<dbReference type="Pfam" id="PF01582">
    <property type="entry name" value="TIR"/>
    <property type="match status" value="1"/>
</dbReference>
<evidence type="ECO:0000256" key="2">
    <source>
        <dbReference type="ARBA" id="ARBA00004496"/>
    </source>
</evidence>
<proteinExistence type="inferred from homology"/>
<comment type="caution">
    <text evidence="8">The sequence shown here is derived from an EMBL/GenBank/DDBJ whole genome shotgun (WGS) entry which is preliminary data.</text>
</comment>
<dbReference type="SMART" id="SM00255">
    <property type="entry name" value="TIR"/>
    <property type="match status" value="1"/>
</dbReference>
<dbReference type="GO" id="GO:0007165">
    <property type="term" value="P:signal transduction"/>
    <property type="evidence" value="ECO:0007669"/>
    <property type="project" value="InterPro"/>
</dbReference>
<dbReference type="AlphaFoldDB" id="A0A438H0S0"/>
<dbReference type="InterPro" id="IPR035897">
    <property type="entry name" value="Toll_tir_struct_dom_sf"/>
</dbReference>
<dbReference type="PANTHER" id="PTHR32009:SF139">
    <property type="entry name" value="TOLL-INTERLEUKIN-RESISTANCE (TIR) DOMAIN FAMILY PROTEIN"/>
    <property type="match status" value="1"/>
</dbReference>
<sequence>MSAASFSCQGSYDVFLNFRGKDTRNGFTAHLYEALCNKEIQTFMDADKIVKGEEISASLVTAMDKSMFCIVVLSKNYASSTWCLDELVQILKCKNAKKQTVLPIFYNVNPSDVREQKGSFAKAFAKLEEKFKEEMERVKMWKQALTEVDNISGWDARDGHEPTLIKEIVQYISDGLINKSSKDGEAMQGQAKERISVLNIPTSPSIVERGEFPLRSKMKINRVKEIEIGRSRDAKAMEVYSHLEITELPFRLLFGERRESDSSRSLKGK</sequence>
<comment type="subcellular location">
    <subcellularLocation>
        <location evidence="2">Cytoplasm</location>
    </subcellularLocation>
    <subcellularLocation>
        <location evidence="1">Nucleus</location>
    </subcellularLocation>
</comment>
<keyword evidence="4" id="KW-0520">NAD</keyword>
<keyword evidence="5" id="KW-0539">Nucleus</keyword>
<dbReference type="Proteomes" id="UP000288805">
    <property type="component" value="Unassembled WGS sequence"/>
</dbReference>
<evidence type="ECO:0000313" key="8">
    <source>
        <dbReference type="EMBL" id="RVW77907.1"/>
    </source>
</evidence>
<dbReference type="GO" id="GO:0043068">
    <property type="term" value="P:positive regulation of programmed cell death"/>
    <property type="evidence" value="ECO:0007669"/>
    <property type="project" value="UniProtKB-ARBA"/>
</dbReference>
<organism evidence="8 9">
    <name type="scientific">Vitis vinifera</name>
    <name type="common">Grape</name>
    <dbReference type="NCBI Taxonomy" id="29760"/>
    <lineage>
        <taxon>Eukaryota</taxon>
        <taxon>Viridiplantae</taxon>
        <taxon>Streptophyta</taxon>
        <taxon>Embryophyta</taxon>
        <taxon>Tracheophyta</taxon>
        <taxon>Spermatophyta</taxon>
        <taxon>Magnoliopsida</taxon>
        <taxon>eudicotyledons</taxon>
        <taxon>Gunneridae</taxon>
        <taxon>Pentapetalae</taxon>
        <taxon>rosids</taxon>
        <taxon>Vitales</taxon>
        <taxon>Vitaceae</taxon>
        <taxon>Viteae</taxon>
        <taxon>Vitis</taxon>
    </lineage>
</organism>
<dbReference type="PROSITE" id="PS50104">
    <property type="entry name" value="TIR"/>
    <property type="match status" value="1"/>
</dbReference>
<feature type="domain" description="TIR" evidence="7">
    <location>
        <begin position="10"/>
        <end position="176"/>
    </location>
</feature>
<evidence type="ECO:0000259" key="7">
    <source>
        <dbReference type="PROSITE" id="PS50104"/>
    </source>
</evidence>
<reference evidence="8 9" key="1">
    <citation type="journal article" date="2018" name="PLoS Genet.">
        <title>Population sequencing reveals clonal diversity and ancestral inbreeding in the grapevine cultivar Chardonnay.</title>
        <authorList>
            <person name="Roach M.J."/>
            <person name="Johnson D.L."/>
            <person name="Bohlmann J."/>
            <person name="van Vuuren H.J."/>
            <person name="Jones S.J."/>
            <person name="Pretorius I.S."/>
            <person name="Schmidt S.A."/>
            <person name="Borneman A.R."/>
        </authorList>
    </citation>
    <scope>NUCLEOTIDE SEQUENCE [LARGE SCALE GENOMIC DNA]</scope>
    <source>
        <strain evidence="9">cv. Chardonnay</strain>
        <tissue evidence="8">Leaf</tissue>
    </source>
</reference>
<dbReference type="GO" id="GO:0005634">
    <property type="term" value="C:nucleus"/>
    <property type="evidence" value="ECO:0007669"/>
    <property type="project" value="UniProtKB-SubCell"/>
</dbReference>
<evidence type="ECO:0000256" key="6">
    <source>
        <dbReference type="ARBA" id="ARBA00061488"/>
    </source>
</evidence>
<evidence type="ECO:0000256" key="3">
    <source>
        <dbReference type="ARBA" id="ARBA00022490"/>
    </source>
</evidence>